<proteinExistence type="predicted"/>
<organism evidence="2 3">
    <name type="scientific">Streptosporangium nondiastaticum</name>
    <dbReference type="NCBI Taxonomy" id="35764"/>
    <lineage>
        <taxon>Bacteria</taxon>
        <taxon>Bacillati</taxon>
        <taxon>Actinomycetota</taxon>
        <taxon>Actinomycetes</taxon>
        <taxon>Streptosporangiales</taxon>
        <taxon>Streptosporangiaceae</taxon>
        <taxon>Streptosporangium</taxon>
    </lineage>
</organism>
<dbReference type="AlphaFoldDB" id="A0A9X7JRP6"/>
<accession>A0A9X7JRP6</accession>
<comment type="caution">
    <text evidence="2">The sequence shown here is derived from an EMBL/GenBank/DDBJ whole genome shotgun (WGS) entry which is preliminary data.</text>
</comment>
<reference evidence="2 3" key="1">
    <citation type="submission" date="2018-03" db="EMBL/GenBank/DDBJ databases">
        <title>Chitinolytic properties of Streptosporangium nondiastaticum TBG75A20.</title>
        <authorList>
            <person name="Gayathri V."/>
            <person name="Shiburaj S."/>
        </authorList>
    </citation>
    <scope>NUCLEOTIDE SEQUENCE [LARGE SCALE GENOMIC DNA]</scope>
    <source>
        <strain evidence="2 3">TBG75A20</strain>
    </source>
</reference>
<feature type="region of interest" description="Disordered" evidence="1">
    <location>
        <begin position="25"/>
        <end position="44"/>
    </location>
</feature>
<evidence type="ECO:0008006" key="4">
    <source>
        <dbReference type="Google" id="ProtNLM"/>
    </source>
</evidence>
<keyword evidence="3" id="KW-1185">Reference proteome</keyword>
<dbReference type="OrthoDB" id="5143400at2"/>
<evidence type="ECO:0000256" key="1">
    <source>
        <dbReference type="SAM" id="MobiDB-lite"/>
    </source>
</evidence>
<dbReference type="EMBL" id="PXWG01000022">
    <property type="protein sequence ID" value="PSJ28468.1"/>
    <property type="molecule type" value="Genomic_DNA"/>
</dbReference>
<gene>
    <name evidence="2" type="ORF">B7P34_12045</name>
</gene>
<name>A0A9X7JRP6_9ACTN</name>
<protein>
    <recommendedName>
        <fullName evidence="4">Protein-L-isoaspartate(D-aspartate) O-methyltransferase</fullName>
    </recommendedName>
</protein>
<dbReference type="RefSeq" id="WP_106675848.1">
    <property type="nucleotide sequence ID" value="NZ_PXWG01000022.1"/>
</dbReference>
<sequence length="165" mass="18233">MTVSRNGTASGRFVHTASYMWLRSHRGPNGKPPQLGEPRCSASTAAPNQVLDDSLHATFAIGLQIPGLTMRRAGAGDDRRILLWDGHESFASVYCEGWNDPDAVLQQGPRSLWSEITSARTWWEETGRPELTRFGVSVDGAGRHHVWLDSPDTVVRSPNMVRSHT</sequence>
<evidence type="ECO:0000313" key="3">
    <source>
        <dbReference type="Proteomes" id="UP000242427"/>
    </source>
</evidence>
<evidence type="ECO:0000313" key="2">
    <source>
        <dbReference type="EMBL" id="PSJ28468.1"/>
    </source>
</evidence>
<dbReference type="Proteomes" id="UP000242427">
    <property type="component" value="Unassembled WGS sequence"/>
</dbReference>